<dbReference type="EMBL" id="CP127247">
    <property type="protein sequence ID" value="WIY27426.1"/>
    <property type="molecule type" value="Genomic_DNA"/>
</dbReference>
<protein>
    <submittedName>
        <fullName evidence="3">Extracellular solute-binding protein</fullName>
    </submittedName>
</protein>
<evidence type="ECO:0000256" key="1">
    <source>
        <dbReference type="ARBA" id="ARBA00022729"/>
    </source>
</evidence>
<accession>A0A9Y2L4A9</accession>
<dbReference type="PANTHER" id="PTHR30222">
    <property type="entry name" value="SPERMIDINE/PUTRESCINE-BINDING PERIPLASMIC PROTEIN"/>
    <property type="match status" value="1"/>
</dbReference>
<keyword evidence="1 2" id="KW-0732">Signal</keyword>
<dbReference type="AlphaFoldDB" id="A0A9Y2L4A9"/>
<feature type="signal peptide" evidence="2">
    <location>
        <begin position="1"/>
        <end position="27"/>
    </location>
</feature>
<evidence type="ECO:0000256" key="2">
    <source>
        <dbReference type="SAM" id="SignalP"/>
    </source>
</evidence>
<dbReference type="Pfam" id="PF13343">
    <property type="entry name" value="SBP_bac_6"/>
    <property type="match status" value="1"/>
</dbReference>
<name>A0A9Y2L4A9_9RHOB</name>
<dbReference type="PANTHER" id="PTHR30222:SF17">
    <property type="entry name" value="SPERMIDINE_PUTRESCINE-BINDING PERIPLASMIC PROTEIN"/>
    <property type="match status" value="1"/>
</dbReference>
<dbReference type="RefSeq" id="WP_286018267.1">
    <property type="nucleotide sequence ID" value="NZ_CP127247.1"/>
</dbReference>
<dbReference type="SUPFAM" id="SSF53850">
    <property type="entry name" value="Periplasmic binding protein-like II"/>
    <property type="match status" value="1"/>
</dbReference>
<feature type="chain" id="PRO_5040773806" evidence="2">
    <location>
        <begin position="28"/>
        <end position="355"/>
    </location>
</feature>
<dbReference type="Proteomes" id="UP001238334">
    <property type="component" value="Chromosome"/>
</dbReference>
<dbReference type="Gene3D" id="3.40.190.10">
    <property type="entry name" value="Periplasmic binding protein-like II"/>
    <property type="match status" value="2"/>
</dbReference>
<gene>
    <name evidence="3" type="ORF">QPJ95_11220</name>
</gene>
<keyword evidence="4" id="KW-1185">Reference proteome</keyword>
<organism evidence="3 4">
    <name type="scientific">Parasedimentitalea psychrophila</name>
    <dbReference type="NCBI Taxonomy" id="2997337"/>
    <lineage>
        <taxon>Bacteria</taxon>
        <taxon>Pseudomonadati</taxon>
        <taxon>Pseudomonadota</taxon>
        <taxon>Alphaproteobacteria</taxon>
        <taxon>Rhodobacterales</taxon>
        <taxon>Paracoccaceae</taxon>
        <taxon>Parasedimentitalea</taxon>
    </lineage>
</organism>
<dbReference type="KEGG" id="ppso:QPJ95_11220"/>
<evidence type="ECO:0000313" key="4">
    <source>
        <dbReference type="Proteomes" id="UP001238334"/>
    </source>
</evidence>
<reference evidence="3 4" key="1">
    <citation type="submission" date="2023-06" db="EMBL/GenBank/DDBJ databases">
        <title>Parasedimentitalea psychrophila sp. nov., a psychrophilic bacterium isolated from deep-sea sediment.</title>
        <authorList>
            <person name="Li A."/>
        </authorList>
    </citation>
    <scope>NUCLEOTIDE SEQUENCE [LARGE SCALE GENOMIC DNA]</scope>
    <source>
        <strain evidence="3 4">QS115</strain>
    </source>
</reference>
<sequence length="355" mass="38804">MRKIPMKLKVMALSLLSASALASTAMAGEITVFDWSGYDDAGFFEAYVEKHGEAPDFSFFADDEEGFNKLRAGFSADLAHPCLNTMPKFRAAGLIKPIDTSRISAWDKLLPALTQLSDFVDEDGTVWALPFDWGNTGMVYRTDKIDQAQATLQLFADPSMTGRVSLPDGVADAYALAALAIGITDWRAMTDEQFEQASDFLRLVHPNVRFYWSDQGQLDAAIKSGEVDIAWAWSATELALVGEEVPVTMVRDGSIGVASWACGYVHLKSGEGSDEAVYDYLNAISDVAAGKYIIEAWGYAHSNTEAYTAADQETVNAYGYGDVEGFLSESLFTVSVPQELDAKMVKEFERIKAGF</sequence>
<evidence type="ECO:0000313" key="3">
    <source>
        <dbReference type="EMBL" id="WIY27426.1"/>
    </source>
</evidence>
<proteinExistence type="predicted"/>